<dbReference type="EMBL" id="NHSJ01000045">
    <property type="protein sequence ID" value="PPQ32047.1"/>
    <property type="molecule type" value="Genomic_DNA"/>
</dbReference>
<organism evidence="2 3">
    <name type="scientific">Rhodoblastus sphagnicola</name>
    <dbReference type="NCBI Taxonomy" id="333368"/>
    <lineage>
        <taxon>Bacteria</taxon>
        <taxon>Pseudomonadati</taxon>
        <taxon>Pseudomonadota</taxon>
        <taxon>Alphaproteobacteria</taxon>
        <taxon>Hyphomicrobiales</taxon>
        <taxon>Rhodoblastaceae</taxon>
        <taxon>Rhodoblastus</taxon>
    </lineage>
</organism>
<evidence type="ECO:0000313" key="2">
    <source>
        <dbReference type="EMBL" id="PPQ32047.1"/>
    </source>
</evidence>
<dbReference type="AlphaFoldDB" id="A0A2S6NBR9"/>
<dbReference type="OrthoDB" id="9810270at2"/>
<accession>A0A2S6NBR9</accession>
<keyword evidence="1" id="KW-0812">Transmembrane</keyword>
<dbReference type="PANTHER" id="PTHR42709">
    <property type="entry name" value="ALKALINE PHOSPHATASE LIKE PROTEIN"/>
    <property type="match status" value="1"/>
</dbReference>
<evidence type="ECO:0000313" key="3">
    <source>
        <dbReference type="Proteomes" id="UP000239089"/>
    </source>
</evidence>
<protein>
    <submittedName>
        <fullName evidence="2">Cytochrome B</fullName>
    </submittedName>
</protein>
<dbReference type="InterPro" id="IPR051311">
    <property type="entry name" value="DedA_domain"/>
</dbReference>
<dbReference type="RefSeq" id="WP_104507263.1">
    <property type="nucleotide sequence ID" value="NZ_JACIGC010000016.1"/>
</dbReference>
<dbReference type="PANTHER" id="PTHR42709:SF11">
    <property type="entry name" value="DEDA FAMILY PROTEIN"/>
    <property type="match status" value="1"/>
</dbReference>
<feature type="transmembrane region" description="Helical" evidence="1">
    <location>
        <begin position="173"/>
        <end position="190"/>
    </location>
</feature>
<dbReference type="Proteomes" id="UP000239089">
    <property type="component" value="Unassembled WGS sequence"/>
</dbReference>
<keyword evidence="1" id="KW-0472">Membrane</keyword>
<comment type="caution">
    <text evidence="2">The sequence shown here is derived from an EMBL/GenBank/DDBJ whole genome shotgun (WGS) entry which is preliminary data.</text>
</comment>
<sequence length="193" mass="21318">MFEKLYNWTISLSESRHATWALAGVAFAESSFFPLPPDLILLPMSLAKPQKAWFYAAVCTVASVLGGAAGYAIGALLYDTLGQWIINLYGYASKIDALRAFYAQWGWAFILVKGMTPIPFKLVTIVSGLLAYNFALFMALSLVTRGARFFLLAAAMNTFGDFFRHFLEKHFGAFMAGLLAIVVFGFYMAARMA</sequence>
<name>A0A2S6NBR9_9HYPH</name>
<gene>
    <name evidence="2" type="ORF">CCR94_07310</name>
</gene>
<feature type="transmembrane region" description="Helical" evidence="1">
    <location>
        <begin position="53"/>
        <end position="78"/>
    </location>
</feature>
<evidence type="ECO:0000256" key="1">
    <source>
        <dbReference type="SAM" id="Phobius"/>
    </source>
</evidence>
<keyword evidence="3" id="KW-1185">Reference proteome</keyword>
<dbReference type="GO" id="GO:0005886">
    <property type="term" value="C:plasma membrane"/>
    <property type="evidence" value="ECO:0007669"/>
    <property type="project" value="TreeGrafter"/>
</dbReference>
<keyword evidence="1" id="KW-1133">Transmembrane helix</keyword>
<reference evidence="2 3" key="1">
    <citation type="journal article" date="2018" name="Arch. Microbiol.">
        <title>New insights into the metabolic potential of the phototrophic purple bacterium Rhodopila globiformis DSM 161(T) from its draft genome sequence and evidence for a vanadium-dependent nitrogenase.</title>
        <authorList>
            <person name="Imhoff J.F."/>
            <person name="Rahn T."/>
            <person name="Kunzel S."/>
            <person name="Neulinger S.C."/>
        </authorList>
    </citation>
    <scope>NUCLEOTIDE SEQUENCE [LARGE SCALE GENOMIC DNA]</scope>
    <source>
        <strain evidence="2 3">DSM 16996</strain>
    </source>
</reference>
<proteinExistence type="predicted"/>